<comment type="caution">
    <text evidence="4">The sequence shown here is derived from an EMBL/GenBank/DDBJ whole genome shotgun (WGS) entry which is preliminary data.</text>
</comment>
<dbReference type="PANTHER" id="PTHR43080:SF2">
    <property type="entry name" value="CBS DOMAIN-CONTAINING PROTEIN"/>
    <property type="match status" value="1"/>
</dbReference>
<dbReference type="Gene3D" id="3.10.580.10">
    <property type="entry name" value="CBS-domain"/>
    <property type="match status" value="1"/>
</dbReference>
<dbReference type="SMART" id="SM00116">
    <property type="entry name" value="CBS"/>
    <property type="match status" value="2"/>
</dbReference>
<accession>A0ABT7HEC1</accession>
<dbReference type="RefSeq" id="WP_219865715.1">
    <property type="nucleotide sequence ID" value="NZ_JASSQD010000001.1"/>
</dbReference>
<dbReference type="Proteomes" id="UP001223547">
    <property type="component" value="Unassembled WGS sequence"/>
</dbReference>
<dbReference type="PANTHER" id="PTHR43080">
    <property type="entry name" value="CBS DOMAIN-CONTAINING PROTEIN CBSX3, MITOCHONDRIAL"/>
    <property type="match status" value="1"/>
</dbReference>
<evidence type="ECO:0000259" key="3">
    <source>
        <dbReference type="PROSITE" id="PS51371"/>
    </source>
</evidence>
<keyword evidence="5" id="KW-1185">Reference proteome</keyword>
<dbReference type="InterPro" id="IPR000644">
    <property type="entry name" value="CBS_dom"/>
</dbReference>
<dbReference type="EMBL" id="JASSQD010000001">
    <property type="protein sequence ID" value="MDK9557845.1"/>
    <property type="molecule type" value="Genomic_DNA"/>
</dbReference>
<gene>
    <name evidence="4" type="ORF">QQF73_09445</name>
</gene>
<evidence type="ECO:0000313" key="4">
    <source>
        <dbReference type="EMBL" id="MDK9557845.1"/>
    </source>
</evidence>
<evidence type="ECO:0000256" key="1">
    <source>
        <dbReference type="ARBA" id="ARBA00023122"/>
    </source>
</evidence>
<protein>
    <submittedName>
        <fullName evidence="4">CBS domain-containing protein</fullName>
    </submittedName>
</protein>
<feature type="domain" description="CBS" evidence="3">
    <location>
        <begin position="72"/>
        <end position="131"/>
    </location>
</feature>
<dbReference type="InterPro" id="IPR046342">
    <property type="entry name" value="CBS_dom_sf"/>
</dbReference>
<dbReference type="PROSITE" id="PS51371">
    <property type="entry name" value="CBS"/>
    <property type="match status" value="2"/>
</dbReference>
<evidence type="ECO:0000256" key="2">
    <source>
        <dbReference type="PROSITE-ProRule" id="PRU00703"/>
    </source>
</evidence>
<proteinExistence type="predicted"/>
<organism evidence="4 5">
    <name type="scientific">Marinobacter albus</name>
    <dbReference type="NCBI Taxonomy" id="3030833"/>
    <lineage>
        <taxon>Bacteria</taxon>
        <taxon>Pseudomonadati</taxon>
        <taxon>Pseudomonadota</taxon>
        <taxon>Gammaproteobacteria</taxon>
        <taxon>Pseudomonadales</taxon>
        <taxon>Marinobacteraceae</taxon>
        <taxon>Marinobacter</taxon>
    </lineage>
</organism>
<sequence>MSIKNIMHKNILCCDMESSLEQVATEMWNDDLGIVPVIDREKKLVGVITDRDIAIAAALKHKPLWDIAASELVEGKTCHFCHPEDDIHDVLKMMSEAQIRRVPIVNEQREVVGMVGVKDIAEHTARTGKAMGTDEFSSEEFLGTVRQICRPNLPQAAA</sequence>
<dbReference type="SUPFAM" id="SSF54631">
    <property type="entry name" value="CBS-domain pair"/>
    <property type="match status" value="1"/>
</dbReference>
<dbReference type="InterPro" id="IPR051257">
    <property type="entry name" value="Diverse_CBS-Domain"/>
</dbReference>
<feature type="domain" description="CBS" evidence="3">
    <location>
        <begin position="7"/>
        <end position="64"/>
    </location>
</feature>
<dbReference type="Pfam" id="PF00571">
    <property type="entry name" value="CBS"/>
    <property type="match status" value="2"/>
</dbReference>
<evidence type="ECO:0000313" key="5">
    <source>
        <dbReference type="Proteomes" id="UP001223547"/>
    </source>
</evidence>
<reference evidence="4 5" key="1">
    <citation type="submission" date="2023-05" db="EMBL/GenBank/DDBJ databases">
        <title>Marinobacter albus sp. nov., a marine bacterium isolated from sand in a coastal intertidal zone of huludao.</title>
        <authorList>
            <person name="Deng T."/>
        </authorList>
    </citation>
    <scope>NUCLEOTIDE SEQUENCE [LARGE SCALE GENOMIC DNA]</scope>
    <source>
        <strain evidence="4 5">M216</strain>
    </source>
</reference>
<keyword evidence="1 2" id="KW-0129">CBS domain</keyword>
<name>A0ABT7HEC1_9GAMM</name>